<evidence type="ECO:0000313" key="2">
    <source>
        <dbReference type="EMBL" id="GFP38175.1"/>
    </source>
</evidence>
<feature type="region of interest" description="Disordered" evidence="1">
    <location>
        <begin position="1"/>
        <end position="21"/>
    </location>
</feature>
<feature type="non-terminal residue" evidence="2">
    <location>
        <position position="21"/>
    </location>
</feature>
<organism evidence="2 3">
    <name type="scientific">Candidatus Hakubella thermalkaliphila</name>
    <dbReference type="NCBI Taxonomy" id="2754717"/>
    <lineage>
        <taxon>Bacteria</taxon>
        <taxon>Bacillati</taxon>
        <taxon>Actinomycetota</taxon>
        <taxon>Actinomycetota incertae sedis</taxon>
        <taxon>Candidatus Hakubellales</taxon>
        <taxon>Candidatus Hakubellaceae</taxon>
        <taxon>Candidatus Hakubella</taxon>
    </lineage>
</organism>
<proteinExistence type="predicted"/>
<protein>
    <submittedName>
        <fullName evidence="2">Uncharacterized protein</fullName>
    </submittedName>
</protein>
<evidence type="ECO:0000256" key="1">
    <source>
        <dbReference type="SAM" id="MobiDB-lite"/>
    </source>
</evidence>
<sequence>MDVLQSIDFSIPQNEVEPVDP</sequence>
<name>A0A6V8Q094_9ACTN</name>
<evidence type="ECO:0000313" key="3">
    <source>
        <dbReference type="Proteomes" id="UP000561271"/>
    </source>
</evidence>
<comment type="caution">
    <text evidence="2">The sequence shown here is derived from an EMBL/GenBank/DDBJ whole genome shotgun (WGS) entry which is preliminary data.</text>
</comment>
<gene>
    <name evidence="2" type="ORF">HKBW3S44_01855</name>
</gene>
<reference evidence="2 3" key="1">
    <citation type="journal article" date="2020" name="Front. Microbiol.">
        <title>Single-cell genomics of novel Actinobacteria with the Wood-Ljungdahl pathway discovered in a serpentinizing system.</title>
        <authorList>
            <person name="Merino N."/>
            <person name="Kawai M."/>
            <person name="Boyd E.S."/>
            <person name="Colman D.R."/>
            <person name="McGlynn S.E."/>
            <person name="Nealson K.H."/>
            <person name="Kurokawa K."/>
            <person name="Hongoh Y."/>
        </authorList>
    </citation>
    <scope>NUCLEOTIDE SEQUENCE [LARGE SCALE GENOMIC DNA]</scope>
    <source>
        <strain evidence="2 3">S44</strain>
    </source>
</reference>
<dbReference type="EMBL" id="BLSC01000383">
    <property type="protein sequence ID" value="GFP38175.1"/>
    <property type="molecule type" value="Genomic_DNA"/>
</dbReference>
<accession>A0A6V8Q094</accession>
<dbReference type="AlphaFoldDB" id="A0A6V8Q094"/>
<dbReference type="Proteomes" id="UP000561271">
    <property type="component" value="Unassembled WGS sequence"/>
</dbReference>